<evidence type="ECO:0000256" key="4">
    <source>
        <dbReference type="ARBA" id="ARBA00022692"/>
    </source>
</evidence>
<evidence type="ECO:0000256" key="12">
    <source>
        <dbReference type="SAM" id="SignalP"/>
    </source>
</evidence>
<dbReference type="GO" id="GO:0006465">
    <property type="term" value="P:signal peptide processing"/>
    <property type="evidence" value="ECO:0007669"/>
    <property type="project" value="InterPro"/>
</dbReference>
<dbReference type="PANTHER" id="PTHR46041:SF2">
    <property type="entry name" value="MITOCHONDRIAL INNER MEMBRANE PROTEASE SUBUNIT 2"/>
    <property type="match status" value="1"/>
</dbReference>
<dbReference type="GO" id="GO:0006627">
    <property type="term" value="P:protein processing involved in protein targeting to mitochondrion"/>
    <property type="evidence" value="ECO:0007669"/>
    <property type="project" value="InterPro"/>
</dbReference>
<keyword evidence="12" id="KW-0732">Signal</keyword>
<keyword evidence="6 11" id="KW-0378">Hydrolase</keyword>
<dbReference type="GO" id="GO:0004252">
    <property type="term" value="F:serine-type endopeptidase activity"/>
    <property type="evidence" value="ECO:0007669"/>
    <property type="project" value="InterPro"/>
</dbReference>
<dbReference type="EMBL" id="MU005771">
    <property type="protein sequence ID" value="KAF2708634.1"/>
    <property type="molecule type" value="Genomic_DNA"/>
</dbReference>
<keyword evidence="8 11" id="KW-0496">Mitochondrion</keyword>
<dbReference type="InterPro" id="IPR036286">
    <property type="entry name" value="LexA/Signal_pep-like_sf"/>
</dbReference>
<dbReference type="GO" id="GO:0042720">
    <property type="term" value="C:mitochondrial inner membrane peptidase complex"/>
    <property type="evidence" value="ECO:0007669"/>
    <property type="project" value="InterPro"/>
</dbReference>
<dbReference type="PRINTS" id="PR00727">
    <property type="entry name" value="LEADERPTASE"/>
</dbReference>
<evidence type="ECO:0000256" key="10">
    <source>
        <dbReference type="PIRSR" id="PIRSR600223-1"/>
    </source>
</evidence>
<feature type="domain" description="Peptidase S26" evidence="13">
    <location>
        <begin position="4"/>
        <end position="176"/>
    </location>
</feature>
<comment type="subcellular location">
    <subcellularLocation>
        <location evidence="1">Mitochondrion inner membrane</location>
        <topology evidence="1">Single-pass membrane protein</topology>
    </subcellularLocation>
</comment>
<evidence type="ECO:0000256" key="9">
    <source>
        <dbReference type="ARBA" id="ARBA00023136"/>
    </source>
</evidence>
<evidence type="ECO:0000256" key="3">
    <source>
        <dbReference type="ARBA" id="ARBA00022670"/>
    </source>
</evidence>
<dbReference type="InterPro" id="IPR037730">
    <property type="entry name" value="IMP2"/>
</dbReference>
<dbReference type="CDD" id="cd06530">
    <property type="entry name" value="S26_SPase_I"/>
    <property type="match status" value="1"/>
</dbReference>
<proteinExistence type="inferred from homology"/>
<dbReference type="Proteomes" id="UP000799428">
    <property type="component" value="Unassembled WGS sequence"/>
</dbReference>
<feature type="non-terminal residue" evidence="14">
    <location>
        <position position="211"/>
    </location>
</feature>
<evidence type="ECO:0000256" key="11">
    <source>
        <dbReference type="RuleBase" id="RU362041"/>
    </source>
</evidence>
<evidence type="ECO:0000259" key="13">
    <source>
        <dbReference type="Pfam" id="PF10502"/>
    </source>
</evidence>
<dbReference type="Pfam" id="PF10502">
    <property type="entry name" value="Peptidase_S26"/>
    <property type="match status" value="1"/>
</dbReference>
<dbReference type="InterPro" id="IPR000223">
    <property type="entry name" value="Pept_S26A_signal_pept_1"/>
</dbReference>
<keyword evidence="9" id="KW-0472">Membrane</keyword>
<feature type="active site" evidence="10">
    <location>
        <position position="32"/>
    </location>
</feature>
<evidence type="ECO:0000313" key="15">
    <source>
        <dbReference type="Proteomes" id="UP000799428"/>
    </source>
</evidence>
<evidence type="ECO:0000256" key="2">
    <source>
        <dbReference type="ARBA" id="ARBA00007066"/>
    </source>
</evidence>
<dbReference type="NCBIfam" id="TIGR02227">
    <property type="entry name" value="sigpep_I_bact"/>
    <property type="match status" value="1"/>
</dbReference>
<keyword evidence="15" id="KW-1185">Reference proteome</keyword>
<evidence type="ECO:0000256" key="6">
    <source>
        <dbReference type="ARBA" id="ARBA00022801"/>
    </source>
</evidence>
<evidence type="ECO:0000313" key="14">
    <source>
        <dbReference type="EMBL" id="KAF2708634.1"/>
    </source>
</evidence>
<evidence type="ECO:0000256" key="7">
    <source>
        <dbReference type="ARBA" id="ARBA00022989"/>
    </source>
</evidence>
<name>A0A6G1K739_9PLEO</name>
<dbReference type="OrthoDB" id="9996127at2759"/>
<feature type="non-terminal residue" evidence="14">
    <location>
        <position position="1"/>
    </location>
</feature>
<evidence type="ECO:0000256" key="5">
    <source>
        <dbReference type="ARBA" id="ARBA00022792"/>
    </source>
</evidence>
<comment type="similarity">
    <text evidence="2">Belongs to the peptidase S26 family. IMP2 subfamily.</text>
</comment>
<feature type="chain" id="PRO_5026283162" description="Mitochondrial inner membrane protease subunit" evidence="12">
    <location>
        <begin position="21"/>
        <end position="211"/>
    </location>
</feature>
<feature type="signal peptide" evidence="12">
    <location>
        <begin position="1"/>
        <end position="20"/>
    </location>
</feature>
<evidence type="ECO:0000256" key="1">
    <source>
        <dbReference type="ARBA" id="ARBA00004434"/>
    </source>
</evidence>
<reference evidence="14" key="1">
    <citation type="journal article" date="2020" name="Stud. Mycol.">
        <title>101 Dothideomycetes genomes: a test case for predicting lifestyles and emergence of pathogens.</title>
        <authorList>
            <person name="Haridas S."/>
            <person name="Albert R."/>
            <person name="Binder M."/>
            <person name="Bloem J."/>
            <person name="Labutti K."/>
            <person name="Salamov A."/>
            <person name="Andreopoulos B."/>
            <person name="Baker S."/>
            <person name="Barry K."/>
            <person name="Bills G."/>
            <person name="Bluhm B."/>
            <person name="Cannon C."/>
            <person name="Castanera R."/>
            <person name="Culley D."/>
            <person name="Daum C."/>
            <person name="Ezra D."/>
            <person name="Gonzalez J."/>
            <person name="Henrissat B."/>
            <person name="Kuo A."/>
            <person name="Liang C."/>
            <person name="Lipzen A."/>
            <person name="Lutzoni F."/>
            <person name="Magnuson J."/>
            <person name="Mondo S."/>
            <person name="Nolan M."/>
            <person name="Ohm R."/>
            <person name="Pangilinan J."/>
            <person name="Park H.-J."/>
            <person name="Ramirez L."/>
            <person name="Alfaro M."/>
            <person name="Sun H."/>
            <person name="Tritt A."/>
            <person name="Yoshinaga Y."/>
            <person name="Zwiers L.-H."/>
            <person name="Turgeon B."/>
            <person name="Goodwin S."/>
            <person name="Spatafora J."/>
            <person name="Crous P."/>
            <person name="Grigoriev I."/>
        </authorList>
    </citation>
    <scope>NUCLEOTIDE SEQUENCE</scope>
    <source>
        <strain evidence="14">CBS 279.74</strain>
    </source>
</reference>
<organism evidence="14 15">
    <name type="scientific">Pleomassaria siparia CBS 279.74</name>
    <dbReference type="NCBI Taxonomy" id="1314801"/>
    <lineage>
        <taxon>Eukaryota</taxon>
        <taxon>Fungi</taxon>
        <taxon>Dikarya</taxon>
        <taxon>Ascomycota</taxon>
        <taxon>Pezizomycotina</taxon>
        <taxon>Dothideomycetes</taxon>
        <taxon>Pleosporomycetidae</taxon>
        <taxon>Pleosporales</taxon>
        <taxon>Pleomassariaceae</taxon>
        <taxon>Pleomassaria</taxon>
    </lineage>
</organism>
<dbReference type="PANTHER" id="PTHR46041">
    <property type="entry name" value="MITOCHONDRIAL INNER MEMBRANE PROTEASE SUBUNIT 2"/>
    <property type="match status" value="1"/>
</dbReference>
<keyword evidence="4" id="KW-0812">Transmembrane</keyword>
<protein>
    <recommendedName>
        <fullName evidence="11">Mitochondrial inner membrane protease subunit</fullName>
        <ecNumber evidence="11">3.4.21.-</ecNumber>
    </recommendedName>
</protein>
<evidence type="ECO:0000256" key="8">
    <source>
        <dbReference type="ARBA" id="ARBA00023128"/>
    </source>
</evidence>
<dbReference type="SUPFAM" id="SSF51306">
    <property type="entry name" value="LexA/Signal peptidase"/>
    <property type="match status" value="1"/>
</dbReference>
<feature type="active site" evidence="10">
    <location>
        <position position="82"/>
    </location>
</feature>
<sequence length="211" mass="23297">FTFWSKTAIVIICGVVFVRDNVVSYDTIVGPSMAPSLSPFAHESGEHEKVLLFTGWGVVESVKRGDIVTFWKPHKPDEVAVKRVVAVGGDTVWPKRGYVVDDVEKLGHGKRLGLMDGLPDEEGWLTSMGMGQEKGKVVVPHGHIWVEGDNWRHSLDSTTYGPISMGLVEGVVRYVWRKGWKPVGDDRTKADKKGASRVVEGKSEVPALFIE</sequence>
<dbReference type="InterPro" id="IPR019533">
    <property type="entry name" value="Peptidase_S26"/>
</dbReference>
<dbReference type="EC" id="3.4.21.-" evidence="11"/>
<keyword evidence="3 11" id="KW-0645">Protease</keyword>
<gene>
    <name evidence="14" type="ORF">K504DRAFT_339839</name>
</gene>
<dbReference type="Gene3D" id="2.10.109.10">
    <property type="entry name" value="Umud Fragment, subunit A"/>
    <property type="match status" value="1"/>
</dbReference>
<dbReference type="AlphaFoldDB" id="A0A6G1K739"/>
<keyword evidence="5 11" id="KW-0999">Mitochondrion inner membrane</keyword>
<keyword evidence="7" id="KW-1133">Transmembrane helix</keyword>
<accession>A0A6G1K739</accession>